<sequence length="86" mass="9913">MEHQYKLPTAADTLAFYNLVRRIAYSLLQVTNEQLSSIDFSYFVSKIPLLEVDKEPLTDFDNIQIVGNIVRVICRFTDDGFQCFSS</sequence>
<proteinExistence type="predicted"/>
<keyword evidence="2" id="KW-1185">Reference proteome</keyword>
<dbReference type="WBParaSite" id="ASIM_0000891701-mRNA-1">
    <property type="protein sequence ID" value="ASIM_0000891701-mRNA-1"/>
    <property type="gene ID" value="ASIM_0000891701"/>
</dbReference>
<evidence type="ECO:0000313" key="2">
    <source>
        <dbReference type="Proteomes" id="UP000267096"/>
    </source>
</evidence>
<reference evidence="3" key="1">
    <citation type="submission" date="2017-02" db="UniProtKB">
        <authorList>
            <consortium name="WormBaseParasite"/>
        </authorList>
    </citation>
    <scope>IDENTIFICATION</scope>
</reference>
<dbReference type="EMBL" id="UYRR01024186">
    <property type="protein sequence ID" value="VDK33535.1"/>
    <property type="molecule type" value="Genomic_DNA"/>
</dbReference>
<name>A0A0M3JMM9_ANISI</name>
<protein>
    <submittedName>
        <fullName evidence="3">HORMA domain-containing protein</fullName>
    </submittedName>
</protein>
<gene>
    <name evidence="1" type="ORF">ASIM_LOCUS8667</name>
</gene>
<organism evidence="3">
    <name type="scientific">Anisakis simplex</name>
    <name type="common">Herring worm</name>
    <dbReference type="NCBI Taxonomy" id="6269"/>
    <lineage>
        <taxon>Eukaryota</taxon>
        <taxon>Metazoa</taxon>
        <taxon>Ecdysozoa</taxon>
        <taxon>Nematoda</taxon>
        <taxon>Chromadorea</taxon>
        <taxon>Rhabditida</taxon>
        <taxon>Spirurina</taxon>
        <taxon>Ascaridomorpha</taxon>
        <taxon>Ascaridoidea</taxon>
        <taxon>Anisakidae</taxon>
        <taxon>Anisakis</taxon>
        <taxon>Anisakis simplex complex</taxon>
    </lineage>
</organism>
<evidence type="ECO:0000313" key="1">
    <source>
        <dbReference type="EMBL" id="VDK33535.1"/>
    </source>
</evidence>
<dbReference type="Proteomes" id="UP000267096">
    <property type="component" value="Unassembled WGS sequence"/>
</dbReference>
<accession>A0A0M3JMM9</accession>
<reference evidence="1 2" key="2">
    <citation type="submission" date="2018-11" db="EMBL/GenBank/DDBJ databases">
        <authorList>
            <consortium name="Pathogen Informatics"/>
        </authorList>
    </citation>
    <scope>NUCLEOTIDE SEQUENCE [LARGE SCALE GENOMIC DNA]</scope>
</reference>
<evidence type="ECO:0000313" key="3">
    <source>
        <dbReference type="WBParaSite" id="ASIM_0000891701-mRNA-1"/>
    </source>
</evidence>
<dbReference type="AlphaFoldDB" id="A0A0M3JMM9"/>